<keyword evidence="7" id="KW-0456">Lyase</keyword>
<dbReference type="Gene3D" id="2.160.20.10">
    <property type="entry name" value="Single-stranded right-handed beta-helix, Pectin lyase-like"/>
    <property type="match status" value="1"/>
</dbReference>
<keyword evidence="4" id="KW-0479">Metal-binding</keyword>
<evidence type="ECO:0000256" key="6">
    <source>
        <dbReference type="ARBA" id="ARBA00022837"/>
    </source>
</evidence>
<evidence type="ECO:0000313" key="13">
    <source>
        <dbReference type="Proteomes" id="UP000233524"/>
    </source>
</evidence>
<feature type="region of interest" description="Disordered" evidence="9">
    <location>
        <begin position="341"/>
        <end position="373"/>
    </location>
</feature>
<dbReference type="InterPro" id="IPR011050">
    <property type="entry name" value="Pectin_lyase_fold/virulence"/>
</dbReference>
<accession>A0A2N3MYE1</accession>
<dbReference type="VEuPathDB" id="FungiDB:jhhlp_008560"/>
<dbReference type="GO" id="GO:0046872">
    <property type="term" value="F:metal ion binding"/>
    <property type="evidence" value="ECO:0007669"/>
    <property type="project" value="UniProtKB-KW"/>
</dbReference>
<dbReference type="InterPro" id="IPR052052">
    <property type="entry name" value="Polysaccharide_Lyase_9"/>
</dbReference>
<evidence type="ECO:0000256" key="4">
    <source>
        <dbReference type="ARBA" id="ARBA00022723"/>
    </source>
</evidence>
<evidence type="ECO:0000256" key="5">
    <source>
        <dbReference type="ARBA" id="ARBA00022729"/>
    </source>
</evidence>
<dbReference type="PANTHER" id="PTHR40088">
    <property type="entry name" value="PECTATE LYASE (EUROFUNG)"/>
    <property type="match status" value="1"/>
</dbReference>
<proteinExistence type="inferred from homology"/>
<evidence type="ECO:0000256" key="10">
    <source>
        <dbReference type="SAM" id="SignalP"/>
    </source>
</evidence>
<comment type="similarity">
    <text evidence="8">Belongs to the polysaccharide lyase 9 family.</text>
</comment>
<evidence type="ECO:0000313" key="12">
    <source>
        <dbReference type="EMBL" id="PKS05192.1"/>
    </source>
</evidence>
<comment type="caution">
    <text evidence="12">The sequence shown here is derived from an EMBL/GenBank/DDBJ whole genome shotgun (WGS) entry which is preliminary data.</text>
</comment>
<evidence type="ECO:0000256" key="3">
    <source>
        <dbReference type="ARBA" id="ARBA00022525"/>
    </source>
</evidence>
<keyword evidence="3" id="KW-0964">Secreted</keyword>
<reference evidence="12 13" key="1">
    <citation type="journal article" date="2017" name="G3 (Bethesda)">
        <title>First Draft Genome Sequence of the Pathogenic Fungus Lomentospora prolificans (Formerly Scedosporium prolificans).</title>
        <authorList>
            <person name="Luo R."/>
            <person name="Zimin A."/>
            <person name="Workman R."/>
            <person name="Fan Y."/>
            <person name="Pertea G."/>
            <person name="Grossman N."/>
            <person name="Wear M.P."/>
            <person name="Jia B."/>
            <person name="Miller H."/>
            <person name="Casadevall A."/>
            <person name="Timp W."/>
            <person name="Zhang S.X."/>
            <person name="Salzberg S.L."/>
        </authorList>
    </citation>
    <scope>NUCLEOTIDE SEQUENCE [LARGE SCALE GENOMIC DNA]</scope>
    <source>
        <strain evidence="12 13">JHH-5317</strain>
    </source>
</reference>
<comment type="cofactor">
    <cofactor evidence="1">
        <name>Ca(2+)</name>
        <dbReference type="ChEBI" id="CHEBI:29108"/>
    </cofactor>
</comment>
<dbReference type="InterPro" id="IPR053868">
    <property type="entry name" value="Pel9A-like_beta_helix"/>
</dbReference>
<feature type="signal peptide" evidence="10">
    <location>
        <begin position="1"/>
        <end position="20"/>
    </location>
</feature>
<dbReference type="PANTHER" id="PTHR40088:SF1">
    <property type="entry name" value="PECTATE LYASE PEL9"/>
    <property type="match status" value="1"/>
</dbReference>
<dbReference type="Proteomes" id="UP000233524">
    <property type="component" value="Unassembled WGS sequence"/>
</dbReference>
<dbReference type="InParanoid" id="A0A2N3MYE1"/>
<dbReference type="OrthoDB" id="5561043at2759"/>
<evidence type="ECO:0000256" key="1">
    <source>
        <dbReference type="ARBA" id="ARBA00001913"/>
    </source>
</evidence>
<sequence length="392" mass="41706">MTTLPATVVLLLAAVSGASAKDIFVSVSGTGSGTLTAPYGSIQSAVNAATAGDTIFLRGGTYAPSSNIQIAKSGTRTAPISVRPYNNEKVILDGKNMPGTPKALGESLPNAERGIFHIQNANYWAFYNLELINGPYGIYARDASHNYYDGLSTHDNYETGFQLQGSSSNNTVVNLDSYRNRDPRKNGESADGFACKEGEGEGNVLRNARLWDNVDDGLDLYMFGSPVLMEEVYAWGNGYNRWGFTPFEGDGNGFKLGITDNPPTNHVVRNSIAFSNFKKGFIDNGNPGSITFERNTAWNNGDVGYVMRSSSSTMKGNIAAANVGSQQVTLISSVESSGNSWDSSTSWSNSSFVSVDPSTLKGPRGSNGKVQGSNFLIPRSGQAIGATTLGQV</sequence>
<organism evidence="12 13">
    <name type="scientific">Lomentospora prolificans</name>
    <dbReference type="NCBI Taxonomy" id="41688"/>
    <lineage>
        <taxon>Eukaryota</taxon>
        <taxon>Fungi</taxon>
        <taxon>Dikarya</taxon>
        <taxon>Ascomycota</taxon>
        <taxon>Pezizomycotina</taxon>
        <taxon>Sordariomycetes</taxon>
        <taxon>Hypocreomycetidae</taxon>
        <taxon>Microascales</taxon>
        <taxon>Microascaceae</taxon>
        <taxon>Lomentospora</taxon>
    </lineage>
</organism>
<dbReference type="SUPFAM" id="SSF51126">
    <property type="entry name" value="Pectin lyase-like"/>
    <property type="match status" value="1"/>
</dbReference>
<gene>
    <name evidence="12" type="ORF">jhhlp_008560</name>
</gene>
<comment type="subcellular location">
    <subcellularLocation>
        <location evidence="2">Secreted</location>
    </subcellularLocation>
</comment>
<feature type="compositionally biased region" description="Low complexity" evidence="9">
    <location>
        <begin position="341"/>
        <end position="359"/>
    </location>
</feature>
<name>A0A2N3MYE1_9PEZI</name>
<keyword evidence="13" id="KW-1185">Reference proteome</keyword>
<keyword evidence="6" id="KW-0106">Calcium</keyword>
<protein>
    <recommendedName>
        <fullName evidence="11">Pel9A-like right handed beta-helix region domain-containing protein</fullName>
    </recommendedName>
</protein>
<evidence type="ECO:0000256" key="8">
    <source>
        <dbReference type="ARBA" id="ARBA00038263"/>
    </source>
</evidence>
<evidence type="ECO:0000256" key="7">
    <source>
        <dbReference type="ARBA" id="ARBA00023239"/>
    </source>
</evidence>
<feature type="chain" id="PRO_5014755743" description="Pel9A-like right handed beta-helix region domain-containing protein" evidence="10">
    <location>
        <begin position="21"/>
        <end position="392"/>
    </location>
</feature>
<dbReference type="Pfam" id="PF22842">
    <property type="entry name" value="Pel9A-like_beta_helix"/>
    <property type="match status" value="1"/>
</dbReference>
<feature type="domain" description="Pel9A-like right handed beta-helix region" evidence="11">
    <location>
        <begin position="141"/>
        <end position="313"/>
    </location>
</feature>
<evidence type="ECO:0000256" key="2">
    <source>
        <dbReference type="ARBA" id="ARBA00004613"/>
    </source>
</evidence>
<dbReference type="STRING" id="41688.A0A2N3MYE1"/>
<dbReference type="GO" id="GO:0016837">
    <property type="term" value="F:carbon-oxygen lyase activity, acting on polysaccharides"/>
    <property type="evidence" value="ECO:0007669"/>
    <property type="project" value="TreeGrafter"/>
</dbReference>
<dbReference type="EMBL" id="NLAX01001623">
    <property type="protein sequence ID" value="PKS05192.1"/>
    <property type="molecule type" value="Genomic_DNA"/>
</dbReference>
<keyword evidence="5 10" id="KW-0732">Signal</keyword>
<dbReference type="AlphaFoldDB" id="A0A2N3MYE1"/>
<evidence type="ECO:0000259" key="11">
    <source>
        <dbReference type="Pfam" id="PF22842"/>
    </source>
</evidence>
<evidence type="ECO:0000256" key="9">
    <source>
        <dbReference type="SAM" id="MobiDB-lite"/>
    </source>
</evidence>
<dbReference type="InterPro" id="IPR012334">
    <property type="entry name" value="Pectin_lyas_fold"/>
</dbReference>
<dbReference type="GO" id="GO:0005576">
    <property type="term" value="C:extracellular region"/>
    <property type="evidence" value="ECO:0007669"/>
    <property type="project" value="UniProtKB-SubCell"/>
</dbReference>